<feature type="active site" description="Charge relay system" evidence="5">
    <location>
        <position position="168"/>
    </location>
</feature>
<dbReference type="GO" id="GO:0004553">
    <property type="term" value="F:hydrolase activity, hydrolyzing O-glycosyl compounds"/>
    <property type="evidence" value="ECO:0007669"/>
    <property type="project" value="InterPro"/>
</dbReference>
<evidence type="ECO:0000259" key="8">
    <source>
        <dbReference type="Pfam" id="PF00082"/>
    </source>
</evidence>
<feature type="domain" description="Peptidase S8/S53" evidence="8">
    <location>
        <begin position="430"/>
        <end position="500"/>
    </location>
</feature>
<dbReference type="Gene3D" id="2.10.10.20">
    <property type="entry name" value="Carbohydrate-binding module superfamily 5/12"/>
    <property type="match status" value="1"/>
</dbReference>
<dbReference type="InterPro" id="IPR036573">
    <property type="entry name" value="CBM_sf_5/12"/>
</dbReference>
<dbReference type="PRINTS" id="PR00723">
    <property type="entry name" value="SUBTILISIN"/>
</dbReference>
<reference evidence="9 10" key="1">
    <citation type="submission" date="2018-08" db="EMBL/GenBank/DDBJ databases">
        <title>Whole Genome Sequences of Two Pseudoalteromonas piscicida Strains, DE1-A and DE2-A, which Exhibit Strong Antibacterial Activity against Vibrio vulnificus.</title>
        <authorList>
            <person name="Richards G.P."/>
            <person name="Needleman D.S."/>
            <person name="Watson M.A."/>
            <person name="Polson S.W."/>
        </authorList>
    </citation>
    <scope>NUCLEOTIDE SEQUENCE [LARGE SCALE GENOMIC DNA]</scope>
    <source>
        <strain evidence="9 10">DE2-A</strain>
    </source>
</reference>
<evidence type="ECO:0000256" key="2">
    <source>
        <dbReference type="ARBA" id="ARBA00022670"/>
    </source>
</evidence>
<keyword evidence="2 5" id="KW-0645">Protease</keyword>
<evidence type="ECO:0000256" key="7">
    <source>
        <dbReference type="SAM" id="SignalP"/>
    </source>
</evidence>
<feature type="active site" description="Charge relay system" evidence="5">
    <location>
        <position position="135"/>
    </location>
</feature>
<organism evidence="9 10">
    <name type="scientific">Pseudoalteromonas piscicida</name>
    <dbReference type="NCBI Taxonomy" id="43662"/>
    <lineage>
        <taxon>Bacteria</taxon>
        <taxon>Pseudomonadati</taxon>
        <taxon>Pseudomonadota</taxon>
        <taxon>Gammaproteobacteria</taxon>
        <taxon>Alteromonadales</taxon>
        <taxon>Pseudoalteromonadaceae</taxon>
        <taxon>Pseudoalteromonas</taxon>
    </lineage>
</organism>
<sequence length="978" mass="105502">MKFSKLAQSLLLALLPVGHLYASGADENTTPIVVSYTQGNLPSEFVARSTLLSSDGVRTYASLTVTQNELDSLLVESLNQGGLLRIEGNHRYHFPQLLSHNAGDKSQNQLNWQQLTKLSKLEVQTVGTTKVCLIDSGVQLNHSQLNSKLFSGLSSEYAGFWYQDAIGHGTHLAGLLTDPVFANGEISVEVRKLLRSANGENSIIRDSDLISAIEQCANSGAQVINMSLSSPYFSSATRDVIDRLAYDRDIIFVAAAGNHGIPQSDKGDYLAFPAAYRNVISVGAIDENTDLAYFSAENASIDLVAPGVNIRSTMTNRNRVTAVSNNVGNKLHFVQIDNGTQDFPNELSLVENCLVALPKTLLDEHDAQYTLSPESKQWLKDATDTCADANGSGIVFTYDVGIADTTISKIDFSTSFPTLLIPNLTLTHGSSETFDLQVDVNQSEYAVLSGTSQAAAIVSAGIAKLKSANPNADREALIQALFGSAEDLGQQGRDGKFGFGLVDFYKANQVLNGEIELPEQGVNHCPASWYSNRAYTQGERVAFGRFVYEASYWSKNQNPLFSDGDYEAWSYIGECDKTQPSYTADFDSDYAGSGYQLSEIERITVVYSCESYTLACGGGNSGGGFGGFISWGYGGGSGFSDGGGGGGGSSSSNQNSQKEKEARQFKEDAGDITNVVAQFQLKLKQILNGLDPNSSAYKQVNGMLQNLGKLADRLNSGVQGFSHAWNGEGQEALAEALAFVVAAKTGKTIDAAGRMLGKNPVVAVGKAAVSVGFSYAAGNSVETAVENFVYDTYVKDAMTAASYYQKVVNKGNEILNDMRCGYQRVTRPDMLCREHLRSIDLLDNTYIVMLDLDNNGVRWQSAQADREISLGQSDGMLFIDFNGSGELDSVNEVHFGHADTQLDTLLLLDSNRDLKIDALDSNFDRLMVWQDLNADGRVNSDESISAASLGLVIHLETPSLQFTATTHSGPVGLIKSKQ</sequence>
<evidence type="ECO:0000256" key="6">
    <source>
        <dbReference type="SAM" id="MobiDB-lite"/>
    </source>
</evidence>
<protein>
    <recommendedName>
        <fullName evidence="8">Peptidase S8/S53 domain-containing protein</fullName>
    </recommendedName>
</protein>
<dbReference type="InterPro" id="IPR015500">
    <property type="entry name" value="Peptidase_S8_subtilisin-rel"/>
</dbReference>
<dbReference type="Pfam" id="PF00082">
    <property type="entry name" value="Peptidase_S8"/>
    <property type="match status" value="2"/>
</dbReference>
<dbReference type="AlphaFoldDB" id="A0AAD0W4W2"/>
<dbReference type="PROSITE" id="PS51892">
    <property type="entry name" value="SUBTILASE"/>
    <property type="match status" value="1"/>
</dbReference>
<dbReference type="RefSeq" id="WP_088532196.1">
    <property type="nucleotide sequence ID" value="NZ_CP021646.1"/>
</dbReference>
<dbReference type="InterPro" id="IPR000209">
    <property type="entry name" value="Peptidase_S8/S53_dom"/>
</dbReference>
<feature type="chain" id="PRO_5041990633" description="Peptidase S8/S53 domain-containing protein" evidence="7">
    <location>
        <begin position="25"/>
        <end position="978"/>
    </location>
</feature>
<dbReference type="Gene3D" id="3.40.50.200">
    <property type="entry name" value="Peptidase S8/S53 domain"/>
    <property type="match status" value="2"/>
</dbReference>
<evidence type="ECO:0000313" key="10">
    <source>
        <dbReference type="Proteomes" id="UP000258102"/>
    </source>
</evidence>
<proteinExistence type="inferred from homology"/>
<name>A0AAD0W4W2_PSEO7</name>
<dbReference type="SUPFAM" id="SSF52743">
    <property type="entry name" value="Subtilisin-like"/>
    <property type="match status" value="1"/>
</dbReference>
<keyword evidence="4 5" id="KW-0720">Serine protease</keyword>
<feature type="domain" description="Peptidase S8/S53" evidence="8">
    <location>
        <begin position="129"/>
        <end position="317"/>
    </location>
</feature>
<evidence type="ECO:0000256" key="3">
    <source>
        <dbReference type="ARBA" id="ARBA00022801"/>
    </source>
</evidence>
<evidence type="ECO:0000256" key="5">
    <source>
        <dbReference type="PROSITE-ProRule" id="PRU01240"/>
    </source>
</evidence>
<dbReference type="SUPFAM" id="SSF51055">
    <property type="entry name" value="Carbohydrate binding domain"/>
    <property type="match status" value="1"/>
</dbReference>
<dbReference type="InterPro" id="IPR036852">
    <property type="entry name" value="Peptidase_S8/S53_dom_sf"/>
</dbReference>
<comment type="similarity">
    <text evidence="1 5">Belongs to the peptidase S8 family.</text>
</comment>
<evidence type="ECO:0000256" key="1">
    <source>
        <dbReference type="ARBA" id="ARBA00011073"/>
    </source>
</evidence>
<dbReference type="GO" id="GO:0005615">
    <property type="term" value="C:extracellular space"/>
    <property type="evidence" value="ECO:0007669"/>
    <property type="project" value="TreeGrafter"/>
</dbReference>
<evidence type="ECO:0000313" key="9">
    <source>
        <dbReference type="EMBL" id="AXR03860.1"/>
    </source>
</evidence>
<evidence type="ECO:0000256" key="4">
    <source>
        <dbReference type="ARBA" id="ARBA00022825"/>
    </source>
</evidence>
<feature type="region of interest" description="Disordered" evidence="6">
    <location>
        <begin position="642"/>
        <end position="665"/>
    </location>
</feature>
<feature type="active site" description="Charge relay system" evidence="5">
    <location>
        <position position="452"/>
    </location>
</feature>
<dbReference type="Proteomes" id="UP000258102">
    <property type="component" value="Chromosome 1"/>
</dbReference>
<dbReference type="GO" id="GO:0005975">
    <property type="term" value="P:carbohydrate metabolic process"/>
    <property type="evidence" value="ECO:0007669"/>
    <property type="project" value="InterPro"/>
</dbReference>
<keyword evidence="3 5" id="KW-0378">Hydrolase</keyword>
<dbReference type="GO" id="GO:0004252">
    <property type="term" value="F:serine-type endopeptidase activity"/>
    <property type="evidence" value="ECO:0007669"/>
    <property type="project" value="UniProtKB-UniRule"/>
</dbReference>
<keyword evidence="7" id="KW-0732">Signal</keyword>
<feature type="signal peptide" evidence="7">
    <location>
        <begin position="1"/>
        <end position="24"/>
    </location>
</feature>
<gene>
    <name evidence="9" type="ORF">D0511_18480</name>
</gene>
<dbReference type="PANTHER" id="PTHR43806:SF11">
    <property type="entry name" value="CEREVISIN-RELATED"/>
    <property type="match status" value="1"/>
</dbReference>
<dbReference type="PANTHER" id="PTHR43806">
    <property type="entry name" value="PEPTIDASE S8"/>
    <property type="match status" value="1"/>
</dbReference>
<dbReference type="CDD" id="cd12215">
    <property type="entry name" value="ChiC_BD"/>
    <property type="match status" value="1"/>
</dbReference>
<dbReference type="InterPro" id="IPR050131">
    <property type="entry name" value="Peptidase_S8_subtilisin-like"/>
</dbReference>
<dbReference type="GO" id="GO:0030246">
    <property type="term" value="F:carbohydrate binding"/>
    <property type="evidence" value="ECO:0007669"/>
    <property type="project" value="InterPro"/>
</dbReference>
<dbReference type="GO" id="GO:0006508">
    <property type="term" value="P:proteolysis"/>
    <property type="evidence" value="ECO:0007669"/>
    <property type="project" value="UniProtKB-KW"/>
</dbReference>
<dbReference type="EMBL" id="CP031761">
    <property type="protein sequence ID" value="AXR03860.1"/>
    <property type="molecule type" value="Genomic_DNA"/>
</dbReference>
<accession>A0AAD0W4W2</accession>
<dbReference type="KEGG" id="ppis:B1L02_18400"/>